<proteinExistence type="predicted"/>
<evidence type="ECO:0000313" key="1">
    <source>
        <dbReference type="EMBL" id="SDL89596.1"/>
    </source>
</evidence>
<dbReference type="EMBL" id="FNGE01000035">
    <property type="protein sequence ID" value="SDL89596.1"/>
    <property type="molecule type" value="Genomic_DNA"/>
</dbReference>
<dbReference type="GO" id="GO:0009312">
    <property type="term" value="P:oligosaccharide biosynthetic process"/>
    <property type="evidence" value="ECO:0007669"/>
    <property type="project" value="InterPro"/>
</dbReference>
<organism evidence="1 2">
    <name type="scientific">Paracoccus chinensis</name>
    <dbReference type="NCBI Taxonomy" id="525640"/>
    <lineage>
        <taxon>Bacteria</taxon>
        <taxon>Pseudomonadati</taxon>
        <taxon>Pseudomonadota</taxon>
        <taxon>Alphaproteobacteria</taxon>
        <taxon>Rhodobacterales</taxon>
        <taxon>Paracoccaceae</taxon>
        <taxon>Paracoccus</taxon>
    </lineage>
</organism>
<dbReference type="Proteomes" id="UP000199555">
    <property type="component" value="Unassembled WGS sequence"/>
</dbReference>
<accession>A0A1G9NSL7</accession>
<name>A0A1G9NSL7_9RHOB</name>
<dbReference type="SUPFAM" id="SSF53335">
    <property type="entry name" value="S-adenosyl-L-methionine-dependent methyltransferases"/>
    <property type="match status" value="1"/>
</dbReference>
<dbReference type="STRING" id="525640.SAMN04487971_1353"/>
<protein>
    <submittedName>
        <fullName evidence="1">Nodulation protein S (NodS)</fullName>
    </submittedName>
</protein>
<sequence>MVTENGTAAVGLDHLHALYAETDDPWGFRTSAYEQAKFAATRAVLSRPAYASALELGCGNGELARHIAPLCRRYTGIDAVETALEAARRAVPDGRFVQAFLPCAFPPGDYDLILLSEVLYFLDRPGLAAVAQEIAARCPAAEVLAVTWLGPSGNPLQGPEALEAFADAMVPAFRRLPVLSQSRYRIDRFLAP</sequence>
<dbReference type="Gene3D" id="3.40.50.150">
    <property type="entry name" value="Vaccinia Virus protein VP39"/>
    <property type="match status" value="1"/>
</dbReference>
<keyword evidence="2" id="KW-1185">Reference proteome</keyword>
<reference evidence="2" key="1">
    <citation type="submission" date="2016-10" db="EMBL/GenBank/DDBJ databases">
        <authorList>
            <person name="Varghese N."/>
            <person name="Submissions S."/>
        </authorList>
    </citation>
    <scope>NUCLEOTIDE SEQUENCE [LARGE SCALE GENOMIC DNA]</scope>
    <source>
        <strain evidence="2">CGMCC 1.7655</strain>
    </source>
</reference>
<dbReference type="CDD" id="cd02440">
    <property type="entry name" value="AdoMet_MTases"/>
    <property type="match status" value="1"/>
</dbReference>
<evidence type="ECO:0000313" key="2">
    <source>
        <dbReference type="Proteomes" id="UP000199555"/>
    </source>
</evidence>
<dbReference type="InterPro" id="IPR008715">
    <property type="entry name" value="SAM-MeTfrase_NodS-like"/>
</dbReference>
<dbReference type="Pfam" id="PF05401">
    <property type="entry name" value="NodS"/>
    <property type="match status" value="1"/>
</dbReference>
<dbReference type="GO" id="GO:0008757">
    <property type="term" value="F:S-adenosylmethionine-dependent methyltransferase activity"/>
    <property type="evidence" value="ECO:0007669"/>
    <property type="project" value="InterPro"/>
</dbReference>
<gene>
    <name evidence="1" type="ORF">SAMN04487971_1353</name>
</gene>
<dbReference type="AlphaFoldDB" id="A0A1G9NSL7"/>
<dbReference type="InterPro" id="IPR029063">
    <property type="entry name" value="SAM-dependent_MTases_sf"/>
</dbReference>